<reference evidence="3 4" key="1">
    <citation type="journal article" date="2011" name="Genome Biol.">
        <title>Comparative genome sequence analysis underscores mycoparasitism as the ancestral life style of Trichoderma.</title>
        <authorList>
            <person name="Kubicek C.P."/>
            <person name="Herrera-Estrella A."/>
            <person name="Seidl-Seiboth V."/>
            <person name="Martinez D.A."/>
            <person name="Druzhinina I.S."/>
            <person name="Thon M."/>
            <person name="Zeilinger S."/>
            <person name="Casas-Flores S."/>
            <person name="Horwitz B.A."/>
            <person name="Mukherjee P.K."/>
            <person name="Mukherjee M."/>
            <person name="Kredics L."/>
            <person name="Alcaraz L.D."/>
            <person name="Aerts A."/>
            <person name="Antal Z."/>
            <person name="Atanasova L."/>
            <person name="Cervantes-Badillo M.G."/>
            <person name="Challacombe J."/>
            <person name="Chertkov O."/>
            <person name="McCluskey K."/>
            <person name="Coulpier F."/>
            <person name="Deshpande N."/>
            <person name="von Doehren H."/>
            <person name="Ebbole D.J."/>
            <person name="Esquivel-Naranjo E.U."/>
            <person name="Fekete E."/>
            <person name="Flipphi M."/>
            <person name="Glaser F."/>
            <person name="Gomez-Rodriguez E.Y."/>
            <person name="Gruber S."/>
            <person name="Han C."/>
            <person name="Henrissat B."/>
            <person name="Hermosa R."/>
            <person name="Hernandez-Onate M."/>
            <person name="Karaffa L."/>
            <person name="Kosti I."/>
            <person name="Le Crom S."/>
            <person name="Lindquist E."/>
            <person name="Lucas S."/>
            <person name="Luebeck M."/>
            <person name="Luebeck P.S."/>
            <person name="Margeot A."/>
            <person name="Metz B."/>
            <person name="Misra M."/>
            <person name="Nevalainen H."/>
            <person name="Omann M."/>
            <person name="Packer N."/>
            <person name="Perrone G."/>
            <person name="Uresti-Rivera E.E."/>
            <person name="Salamov A."/>
            <person name="Schmoll M."/>
            <person name="Seiboth B."/>
            <person name="Shapiro H."/>
            <person name="Sukno S."/>
            <person name="Tamayo-Ramos J.A."/>
            <person name="Tisch D."/>
            <person name="Wiest A."/>
            <person name="Wilkinson H.H."/>
            <person name="Zhang M."/>
            <person name="Coutinho P.M."/>
            <person name="Kenerley C.M."/>
            <person name="Monte E."/>
            <person name="Baker S.E."/>
            <person name="Grigoriev I.V."/>
        </authorList>
    </citation>
    <scope>NUCLEOTIDE SEQUENCE [LARGE SCALE GENOMIC DNA]</scope>
    <source>
        <strain evidence="4">ATCC 20476 / IMI 206040</strain>
    </source>
</reference>
<evidence type="ECO:0000256" key="1">
    <source>
        <dbReference type="ARBA" id="ARBA00038215"/>
    </source>
</evidence>
<organism evidence="3 4">
    <name type="scientific">Hypocrea atroviridis (strain ATCC 20476 / IMI 206040)</name>
    <name type="common">Trichoderma atroviride</name>
    <dbReference type="NCBI Taxonomy" id="452589"/>
    <lineage>
        <taxon>Eukaryota</taxon>
        <taxon>Fungi</taxon>
        <taxon>Dikarya</taxon>
        <taxon>Ascomycota</taxon>
        <taxon>Pezizomycotina</taxon>
        <taxon>Sordariomycetes</taxon>
        <taxon>Hypocreomycetidae</taxon>
        <taxon>Hypocreales</taxon>
        <taxon>Hypocreaceae</taxon>
        <taxon>Trichoderma</taxon>
    </lineage>
</organism>
<dbReference type="SUPFAM" id="SSF56601">
    <property type="entry name" value="beta-lactamase/transpeptidase-like"/>
    <property type="match status" value="1"/>
</dbReference>
<evidence type="ECO:0000313" key="4">
    <source>
        <dbReference type="Proteomes" id="UP000005426"/>
    </source>
</evidence>
<dbReference type="STRING" id="452589.G9NNG3"/>
<comment type="similarity">
    <text evidence="1">Belongs to the peptidase S12 family.</text>
</comment>
<dbReference type="OMA" id="LAKYCIA"/>
<dbReference type="InterPro" id="IPR012338">
    <property type="entry name" value="Beta-lactam/transpept-like"/>
</dbReference>
<evidence type="ECO:0000259" key="2">
    <source>
        <dbReference type="Pfam" id="PF00144"/>
    </source>
</evidence>
<dbReference type="HOGENOM" id="CLU_020027_14_2_1"/>
<dbReference type="GeneID" id="25783187"/>
<dbReference type="eggNOG" id="ENOG502QQBX">
    <property type="taxonomic scope" value="Eukaryota"/>
</dbReference>
<accession>G9NNG3</accession>
<dbReference type="InterPro" id="IPR050491">
    <property type="entry name" value="AmpC-like"/>
</dbReference>
<comment type="caution">
    <text evidence="3">The sequence shown here is derived from an EMBL/GenBank/DDBJ whole genome shotgun (WGS) entry which is preliminary data.</text>
</comment>
<dbReference type="PANTHER" id="PTHR46825">
    <property type="entry name" value="D-ALANYL-D-ALANINE-CARBOXYPEPTIDASE/ENDOPEPTIDASE AMPH"/>
    <property type="match status" value="1"/>
</dbReference>
<feature type="domain" description="Beta-lactamase-related" evidence="2">
    <location>
        <begin position="31"/>
        <end position="205"/>
    </location>
</feature>
<dbReference type="InterPro" id="IPR001466">
    <property type="entry name" value="Beta-lactam-related"/>
</dbReference>
<sequence length="646" mass="72569">MKPDKEIPTGFGSTTSKADLTNKVKEICNITGIVGMSAAVVHEGEVVWEESIGYSNLEEKCKATSLTMYPIGALSQSFTAAVVAQMSHRNILRYDDKVSHHLRGFLHPDADFSDNTTIADLLGHRTGLQAAESVLTEYGGRVSLLENEIIRAYHSLKRVAEPRSRFIHGAINYTLLGEIVHKYCPEGYDRYLRTNILRPLGMPCTCNVYTDRGGYGSHYSKLYHVGRRGGQLLSQRVDSLDAVLAPDLPALKPDIRYSNDNFEALVSYCKEKRLKRLQRLSSDKWNMTEQNRLDRHNFNTYREQQAAAEEIICLHKATMPNAARGMLSNVDALIKYCIGLNKAADKSWDPAPDDRGYKRAFPDVDLLFSPLQSMEGVPNEDKISCTCSYAAGWATTTLPGRLEGLGANSKLIPMPMIGLGQTKATKVYWNQGVHCGSNCFVALLPETKSAVIVLTNTRTANDAADWIGQLLLQTLLGGDLNLFSVQMSMANAHKQHEDLVTSFNFVRGNDFWAFCSRPLEQYMGVYSNESDNRKTLIVWPETYEGVRPFVDKTPGQGEERTIRTGMTVQFANGMKKFILRHLYNDTFSWYSDWDGMVAGDKPTGYPPHYYILHFHPDKYGGDSIKAVTWTHDPEMPEKGQRYYRSV</sequence>
<proteinExistence type="inferred from homology"/>
<dbReference type="Proteomes" id="UP000005426">
    <property type="component" value="Unassembled WGS sequence"/>
</dbReference>
<protein>
    <recommendedName>
        <fullName evidence="2">Beta-lactamase-related domain-containing protein</fullName>
    </recommendedName>
</protein>
<evidence type="ECO:0000313" key="3">
    <source>
        <dbReference type="EMBL" id="EHK47609.1"/>
    </source>
</evidence>
<gene>
    <name evidence="3" type="ORF">TRIATDRAFT_316652</name>
</gene>
<dbReference type="AlphaFoldDB" id="G9NNG3"/>
<name>G9NNG3_HYPAI</name>
<dbReference type="OrthoDB" id="5946976at2759"/>
<dbReference type="PANTHER" id="PTHR46825:SF9">
    <property type="entry name" value="BETA-LACTAMASE-RELATED DOMAIN-CONTAINING PROTEIN"/>
    <property type="match status" value="1"/>
</dbReference>
<dbReference type="Pfam" id="PF00144">
    <property type="entry name" value="Beta-lactamase"/>
    <property type="match status" value="1"/>
</dbReference>
<keyword evidence="4" id="KW-1185">Reference proteome</keyword>
<dbReference type="KEGG" id="tatv:25783187"/>
<dbReference type="Gene3D" id="3.40.710.10">
    <property type="entry name" value="DD-peptidase/beta-lactamase superfamily"/>
    <property type="match status" value="2"/>
</dbReference>
<dbReference type="EMBL" id="ABDG02000020">
    <property type="protein sequence ID" value="EHK47609.1"/>
    <property type="molecule type" value="Genomic_DNA"/>
</dbReference>